<dbReference type="InterPro" id="IPR000014">
    <property type="entry name" value="PAS"/>
</dbReference>
<dbReference type="STRING" id="357804.Ping_2550"/>
<dbReference type="KEGG" id="pin:Ping_2550"/>
<gene>
    <name evidence="3" type="ordered locus">Ping_2550</name>
</gene>
<comment type="cofactor">
    <cofactor evidence="1">
        <name>Mg(2+)</name>
        <dbReference type="ChEBI" id="CHEBI:18420"/>
    </cofactor>
</comment>
<organism evidence="3 4">
    <name type="scientific">Psychromonas ingrahamii (strain DSM 17664 / CCUG 51855 / 37)</name>
    <dbReference type="NCBI Taxonomy" id="357804"/>
    <lineage>
        <taxon>Bacteria</taxon>
        <taxon>Pseudomonadati</taxon>
        <taxon>Pseudomonadota</taxon>
        <taxon>Gammaproteobacteria</taxon>
        <taxon>Alteromonadales</taxon>
        <taxon>Psychromonadaceae</taxon>
        <taxon>Psychromonas</taxon>
    </lineage>
</organism>
<dbReference type="EMBL" id="CP000510">
    <property type="protein sequence ID" value="ABM04271.1"/>
    <property type="molecule type" value="Genomic_DNA"/>
</dbReference>
<dbReference type="CDD" id="cd00130">
    <property type="entry name" value="PAS"/>
    <property type="match status" value="1"/>
</dbReference>
<dbReference type="HOGENOM" id="CLU_000445_11_4_6"/>
<dbReference type="InterPro" id="IPR029787">
    <property type="entry name" value="Nucleotide_cyclase"/>
</dbReference>
<dbReference type="eggNOG" id="COG2199">
    <property type="taxonomic scope" value="Bacteria"/>
</dbReference>
<evidence type="ECO:0000259" key="2">
    <source>
        <dbReference type="PROSITE" id="PS50887"/>
    </source>
</evidence>
<reference evidence="3 4" key="1">
    <citation type="submission" date="2007-01" db="EMBL/GenBank/DDBJ databases">
        <title>Complete sequence of Psychromonas ingrahamii 37.</title>
        <authorList>
            <consortium name="US DOE Joint Genome Institute"/>
            <person name="Copeland A."/>
            <person name="Lucas S."/>
            <person name="Lapidus A."/>
            <person name="Barry K."/>
            <person name="Detter J.C."/>
            <person name="Glavina del Rio T."/>
            <person name="Hammon N."/>
            <person name="Israni S."/>
            <person name="Dalin E."/>
            <person name="Tice H."/>
            <person name="Pitluck S."/>
            <person name="Thompson L.S."/>
            <person name="Brettin T."/>
            <person name="Bruce D."/>
            <person name="Han C."/>
            <person name="Tapia R."/>
            <person name="Schmutz J."/>
            <person name="Larimer F."/>
            <person name="Land M."/>
            <person name="Hauser L."/>
            <person name="Kyrpides N."/>
            <person name="Ivanova N."/>
            <person name="Staley J."/>
            <person name="Richardson P."/>
        </authorList>
    </citation>
    <scope>NUCLEOTIDE SEQUENCE [LARGE SCALE GENOMIC DNA]</scope>
    <source>
        <strain evidence="3 4">37</strain>
    </source>
</reference>
<protein>
    <submittedName>
        <fullName evidence="3">Diguanylate cyclase with PAS/PAC sensor</fullName>
    </submittedName>
</protein>
<dbReference type="GO" id="GO:0006355">
    <property type="term" value="P:regulation of DNA-templated transcription"/>
    <property type="evidence" value="ECO:0007669"/>
    <property type="project" value="InterPro"/>
</dbReference>
<dbReference type="Pfam" id="PF00990">
    <property type="entry name" value="GGDEF"/>
    <property type="match status" value="1"/>
</dbReference>
<dbReference type="PROSITE" id="PS50887">
    <property type="entry name" value="GGDEF"/>
    <property type="match status" value="1"/>
</dbReference>
<dbReference type="OrthoDB" id="9812260at2"/>
<dbReference type="SUPFAM" id="SSF55785">
    <property type="entry name" value="PYP-like sensor domain (PAS domain)"/>
    <property type="match status" value="1"/>
</dbReference>
<dbReference type="Gene3D" id="3.30.70.270">
    <property type="match status" value="1"/>
</dbReference>
<dbReference type="Gene3D" id="3.30.450.20">
    <property type="entry name" value="PAS domain"/>
    <property type="match status" value="1"/>
</dbReference>
<dbReference type="PANTHER" id="PTHR46663:SF3">
    <property type="entry name" value="SLL0267 PROTEIN"/>
    <property type="match status" value="1"/>
</dbReference>
<accession>A1SXQ6</accession>
<dbReference type="Proteomes" id="UP000000639">
    <property type="component" value="Chromosome"/>
</dbReference>
<dbReference type="InterPro" id="IPR035965">
    <property type="entry name" value="PAS-like_dom_sf"/>
</dbReference>
<dbReference type="SUPFAM" id="SSF55073">
    <property type="entry name" value="Nucleotide cyclase"/>
    <property type="match status" value="1"/>
</dbReference>
<dbReference type="NCBIfam" id="TIGR00254">
    <property type="entry name" value="GGDEF"/>
    <property type="match status" value="1"/>
</dbReference>
<dbReference type="NCBIfam" id="TIGR00229">
    <property type="entry name" value="sensory_box"/>
    <property type="match status" value="1"/>
</dbReference>
<dbReference type="InterPro" id="IPR013767">
    <property type="entry name" value="PAS_fold"/>
</dbReference>
<dbReference type="InterPro" id="IPR043128">
    <property type="entry name" value="Rev_trsase/Diguanyl_cyclase"/>
</dbReference>
<feature type="domain" description="GGDEF" evidence="2">
    <location>
        <begin position="235"/>
        <end position="373"/>
    </location>
</feature>
<name>A1SXQ6_PSYIN</name>
<dbReference type="RefSeq" id="WP_011770831.1">
    <property type="nucleotide sequence ID" value="NC_008709.1"/>
</dbReference>
<evidence type="ECO:0000256" key="1">
    <source>
        <dbReference type="ARBA" id="ARBA00001946"/>
    </source>
</evidence>
<evidence type="ECO:0000313" key="3">
    <source>
        <dbReference type="EMBL" id="ABM04271.1"/>
    </source>
</evidence>
<dbReference type="CDD" id="cd01949">
    <property type="entry name" value="GGDEF"/>
    <property type="match status" value="1"/>
</dbReference>
<dbReference type="InterPro" id="IPR000160">
    <property type="entry name" value="GGDEF_dom"/>
</dbReference>
<dbReference type="Pfam" id="PF00989">
    <property type="entry name" value="PAS"/>
    <property type="match status" value="1"/>
</dbReference>
<dbReference type="GO" id="GO:0003824">
    <property type="term" value="F:catalytic activity"/>
    <property type="evidence" value="ECO:0007669"/>
    <property type="project" value="UniProtKB-ARBA"/>
</dbReference>
<proteinExistence type="predicted"/>
<dbReference type="SMART" id="SM00267">
    <property type="entry name" value="GGDEF"/>
    <property type="match status" value="1"/>
</dbReference>
<sequence length="412" mass="46954">MSKKKHIASKKLSLSKENKLLREKAELIASKKMAAQPVDITRLSSEQIEGLLHELSVFQIELEIQNENLLTAYEQLEVSRKRYIQLYNLAPVGYFSLTKNGIILEANNTGSELLACTVSILLQLPFAKFIYHEDTDKFYLFCKEIMNTQQPQVCELKINRHDNTSFWGYLVAASTVDEHGEQILFLVLNDTTERHNHVDEISRLAFFDPLTGLPNRRLLLDRLNHAVISTDRNGKLGAVMMLDLDNFKQLNDTKGHADGDMLLQQIAIRLQKCVRKNDSLARLGGDEFVVLLEGLSENTVEANSEAMHIAKKIQHEFSLPFIFCDYTHYITASIGITIFMQKTENVDNLLKNADVAMYKAKAAGRNKICFFEAPMQTITESHSHIEKDRHYAQEDKKIRAALPDSIEKNNAR</sequence>
<dbReference type="InterPro" id="IPR052163">
    <property type="entry name" value="DGC-Regulatory_Protein"/>
</dbReference>
<dbReference type="PANTHER" id="PTHR46663">
    <property type="entry name" value="DIGUANYLATE CYCLASE DGCT-RELATED"/>
    <property type="match status" value="1"/>
</dbReference>
<dbReference type="FunFam" id="3.30.70.270:FF:000001">
    <property type="entry name" value="Diguanylate cyclase domain protein"/>
    <property type="match status" value="1"/>
</dbReference>
<dbReference type="AlphaFoldDB" id="A1SXQ6"/>
<evidence type="ECO:0000313" key="4">
    <source>
        <dbReference type="Proteomes" id="UP000000639"/>
    </source>
</evidence>
<keyword evidence="4" id="KW-1185">Reference proteome</keyword>